<dbReference type="GO" id="GO:0008107">
    <property type="term" value="F:galactoside 2-alpha-L-fucosyltransferase activity"/>
    <property type="evidence" value="ECO:0007669"/>
    <property type="project" value="InterPro"/>
</dbReference>
<keyword evidence="6" id="KW-0812">Transmembrane</keyword>
<dbReference type="RefSeq" id="XP_005706749.1">
    <property type="nucleotide sequence ID" value="XM_005706692.1"/>
</dbReference>
<dbReference type="PANTHER" id="PTHR31889">
    <property type="entry name" value="FUCOSYLTRANSFERASE 2-RELATED"/>
    <property type="match status" value="1"/>
</dbReference>
<evidence type="ECO:0000256" key="2">
    <source>
        <dbReference type="ARBA" id="ARBA00022676"/>
    </source>
</evidence>
<dbReference type="GO" id="GO:0016020">
    <property type="term" value="C:membrane"/>
    <property type="evidence" value="ECO:0007669"/>
    <property type="project" value="InterPro"/>
</dbReference>
<evidence type="ECO:0000256" key="4">
    <source>
        <dbReference type="ARBA" id="ARBA00023180"/>
    </source>
</evidence>
<dbReference type="Gramene" id="EME30229">
    <property type="protein sequence ID" value="EME30229"/>
    <property type="gene ID" value="Gasu_23840"/>
</dbReference>
<keyword evidence="4" id="KW-0325">Glycoprotein</keyword>
<dbReference type="PANTHER" id="PTHR31889:SF2">
    <property type="entry name" value="FUCOSYLTRANSFERASE 3"/>
    <property type="match status" value="1"/>
</dbReference>
<dbReference type="GO" id="GO:0071555">
    <property type="term" value="P:cell wall organization"/>
    <property type="evidence" value="ECO:0007669"/>
    <property type="project" value="UniProtKB-KW"/>
</dbReference>
<organism evidence="7 8">
    <name type="scientific">Galdieria sulphuraria</name>
    <name type="common">Red alga</name>
    <dbReference type="NCBI Taxonomy" id="130081"/>
    <lineage>
        <taxon>Eukaryota</taxon>
        <taxon>Rhodophyta</taxon>
        <taxon>Bangiophyceae</taxon>
        <taxon>Galdieriales</taxon>
        <taxon>Galdieriaceae</taxon>
        <taxon>Galdieria</taxon>
    </lineage>
</organism>
<reference evidence="8" key="1">
    <citation type="journal article" date="2013" name="Science">
        <title>Gene transfer from bacteria and archaea facilitated evolution of an extremophilic eukaryote.</title>
        <authorList>
            <person name="Schonknecht G."/>
            <person name="Chen W.H."/>
            <person name="Ternes C.M."/>
            <person name="Barbier G.G."/>
            <person name="Shrestha R.P."/>
            <person name="Stanke M."/>
            <person name="Brautigam A."/>
            <person name="Baker B.J."/>
            <person name="Banfield J.F."/>
            <person name="Garavito R.M."/>
            <person name="Carr K."/>
            <person name="Wilkerson C."/>
            <person name="Rensing S.A."/>
            <person name="Gagneul D."/>
            <person name="Dickenson N.E."/>
            <person name="Oesterhelt C."/>
            <person name="Lercher M.J."/>
            <person name="Weber A.P."/>
        </authorList>
    </citation>
    <scope>NUCLEOTIDE SEQUENCE [LARGE SCALE GENOMIC DNA]</scope>
    <source>
        <strain evidence="8">074W</strain>
    </source>
</reference>
<dbReference type="AlphaFoldDB" id="M2Y333"/>
<keyword evidence="6" id="KW-0472">Membrane</keyword>
<keyword evidence="3 7" id="KW-0808">Transferase</keyword>
<dbReference type="OrthoDB" id="428346at2759"/>
<evidence type="ECO:0000256" key="1">
    <source>
        <dbReference type="ARBA" id="ARBA00010481"/>
    </source>
</evidence>
<dbReference type="Gene3D" id="3.40.50.11350">
    <property type="match status" value="1"/>
</dbReference>
<keyword evidence="2 7" id="KW-0328">Glycosyltransferase</keyword>
<evidence type="ECO:0000256" key="6">
    <source>
        <dbReference type="SAM" id="Phobius"/>
    </source>
</evidence>
<name>M2Y333_GALSU</name>
<dbReference type="GO" id="GO:0042546">
    <property type="term" value="P:cell wall biogenesis"/>
    <property type="evidence" value="ECO:0007669"/>
    <property type="project" value="InterPro"/>
</dbReference>
<feature type="transmembrane region" description="Helical" evidence="6">
    <location>
        <begin position="33"/>
        <end position="56"/>
    </location>
</feature>
<protein>
    <submittedName>
        <fullName evidence="7">Fucosyltransferase</fullName>
    </submittedName>
</protein>
<dbReference type="OMA" id="IWIPFAT"/>
<gene>
    <name evidence="7" type="ORF">Gasu_23840</name>
</gene>
<dbReference type="Pfam" id="PF03254">
    <property type="entry name" value="XG_FTase"/>
    <property type="match status" value="2"/>
</dbReference>
<evidence type="ECO:0000256" key="3">
    <source>
        <dbReference type="ARBA" id="ARBA00022679"/>
    </source>
</evidence>
<comment type="similarity">
    <text evidence="1">Belongs to the glycosyltransferase 37 family.</text>
</comment>
<evidence type="ECO:0000313" key="7">
    <source>
        <dbReference type="EMBL" id="EME30229.1"/>
    </source>
</evidence>
<dbReference type="Proteomes" id="UP000030680">
    <property type="component" value="Unassembled WGS sequence"/>
</dbReference>
<keyword evidence="8" id="KW-1185">Reference proteome</keyword>
<keyword evidence="5" id="KW-0961">Cell wall biogenesis/degradation</keyword>
<dbReference type="Gene3D" id="3.40.50.11340">
    <property type="match status" value="1"/>
</dbReference>
<dbReference type="InterPro" id="IPR004938">
    <property type="entry name" value="XG_FTase"/>
</dbReference>
<sequence>MKFDLRLPMWSLDFDQLFSLEKDGYKKRYWHKVVNLVTSYGGIWIPFATLVGLWILEQLLFLVLQVVLHKRWLLGESTCNNLRLKSPRKKSCDGATAAPVFWTSTNPYWKAACVFFELVQVAVCQLLRAAKRVLFFYSYDRKSVARKIVQSAILFFALYLFLELEVLREPRSSKRMLGRVLPSICNGSQLQLPYEITRFRDNYFETFKQLHRVEYERILEHQNLLASRSVVFVASCDGLGNRFMGLLSAFLFAVLTNRAFFVLWEPCGSTVGAHLDDLFETPGFSWNFAVLASQLGITTSQLEKYPHRLIFTQYCRPCPFWRPIRDMEPIACSSYDDIFPENLIIFRATHWLGPAMQHNPNYRQFICTHLGPQPFAQLATALLTPSKRVYEIMEPYRQLIKNSKRVIGLQIRLRDSYAIDEYSEQVMWRCAESILSHWNQVASPESFLKRNGSASLVDRWFIATDTPEARELLRLQLGERLISMDPPMDKGKTESAQWALAEMWLLGEADEIIISPYSSFGLFGHGRTGKAPWMVDRKGRCWRTPNSAPCDFYWFGVQRLKCFRDEWLTAEMVNNDDCFG</sequence>
<keyword evidence="6" id="KW-1133">Transmembrane helix</keyword>
<evidence type="ECO:0000256" key="5">
    <source>
        <dbReference type="ARBA" id="ARBA00023316"/>
    </source>
</evidence>
<proteinExistence type="inferred from homology"/>
<dbReference type="KEGG" id="gsl:Gasu_23840"/>
<evidence type="ECO:0000313" key="8">
    <source>
        <dbReference type="Proteomes" id="UP000030680"/>
    </source>
</evidence>
<dbReference type="GeneID" id="17088974"/>
<dbReference type="EMBL" id="KB454501">
    <property type="protein sequence ID" value="EME30229.1"/>
    <property type="molecule type" value="Genomic_DNA"/>
</dbReference>
<dbReference type="STRING" id="130081.M2Y333"/>
<accession>M2Y333</accession>